<reference evidence="6" key="1">
    <citation type="submission" date="2022-10" db="EMBL/GenBank/DDBJ databases">
        <title>Tapping the CABI collections for fungal endophytes: first genome assemblies for Collariella, Neodidymelliopsis, Ascochyta clinopodiicola, Didymella pomorum, Didymosphaeria variabile, Neocosmospora piperis and Neocucurbitaria cava.</title>
        <authorList>
            <person name="Hill R."/>
        </authorList>
    </citation>
    <scope>NUCLEOTIDE SEQUENCE</scope>
    <source>
        <strain evidence="6">IMI 366586</strain>
    </source>
</reference>
<name>A0A9W8WB93_9HYPO</name>
<dbReference type="GO" id="GO:0032259">
    <property type="term" value="P:methylation"/>
    <property type="evidence" value="ECO:0007669"/>
    <property type="project" value="UniProtKB-KW"/>
</dbReference>
<dbReference type="SUPFAM" id="SSF53335">
    <property type="entry name" value="S-adenosyl-L-methionine-dependent methyltransferases"/>
    <property type="match status" value="1"/>
</dbReference>
<evidence type="ECO:0000313" key="7">
    <source>
        <dbReference type="Proteomes" id="UP001140502"/>
    </source>
</evidence>
<dbReference type="Pfam" id="PF00891">
    <property type="entry name" value="Methyltransf_2"/>
    <property type="match status" value="1"/>
</dbReference>
<evidence type="ECO:0000256" key="3">
    <source>
        <dbReference type="ARBA" id="ARBA00022691"/>
    </source>
</evidence>
<dbReference type="GO" id="GO:0008171">
    <property type="term" value="F:O-methyltransferase activity"/>
    <property type="evidence" value="ECO:0007669"/>
    <property type="project" value="InterPro"/>
</dbReference>
<dbReference type="SUPFAM" id="SSF46785">
    <property type="entry name" value="Winged helix' DNA-binding domain"/>
    <property type="match status" value="1"/>
</dbReference>
<sequence length="474" mass="52703">MPEIAQPETNNLPEVVAFKAANGQTGVQITREISIDENQSVSSGSASLHDGAESVTTHDPSEDSEKSSEEDVSIALKAADADAVPDLIKEITALGETFGKEDSDARLKLMAKAKSLWQSLETPRETMLRHCWAEPSLHCALTAGTDKGLWPYLAKINGPFNVTEVAEVMGIEPALLSRLLRHISAMGYLTEIGQDRYELNNFTKSMAFPFINAGYPCISGACINALGKFHEYANNNGWKDPTDIINSPLQHGYSTEKNFFEHLHTNPPYGQMFHLHMGGYRQGRPSWMDSDFFPVQEKLLDGFDQSEDATLLVDIGGSFGHDIGEFRRKFPDAPGRLVLQDLPVVIDQITKLDDKIERTKYDFFTEQPIKGARAYYMHSVLHDWSDETCIKILKSAMGAMKPDYSKLLINENVIPNTGAQWEATALDIMMLTLLASRERTQENWENLLGKAGLKICNIWTVANGVESLIECELA</sequence>
<feature type="compositionally biased region" description="Basic and acidic residues" evidence="4">
    <location>
        <begin position="59"/>
        <end position="69"/>
    </location>
</feature>
<dbReference type="InterPro" id="IPR036388">
    <property type="entry name" value="WH-like_DNA-bd_sf"/>
</dbReference>
<evidence type="ECO:0000256" key="1">
    <source>
        <dbReference type="ARBA" id="ARBA00022603"/>
    </source>
</evidence>
<feature type="region of interest" description="Disordered" evidence="4">
    <location>
        <begin position="35"/>
        <end position="72"/>
    </location>
</feature>
<feature type="domain" description="O-methyltransferase C-terminal" evidence="5">
    <location>
        <begin position="295"/>
        <end position="453"/>
    </location>
</feature>
<keyword evidence="2" id="KW-0808">Transferase</keyword>
<evidence type="ECO:0000259" key="5">
    <source>
        <dbReference type="Pfam" id="PF00891"/>
    </source>
</evidence>
<dbReference type="OrthoDB" id="3340390at2759"/>
<dbReference type="Gene3D" id="1.10.10.10">
    <property type="entry name" value="Winged helix-like DNA-binding domain superfamily/Winged helix DNA-binding domain"/>
    <property type="match status" value="1"/>
</dbReference>
<dbReference type="InterPro" id="IPR036390">
    <property type="entry name" value="WH_DNA-bd_sf"/>
</dbReference>
<feature type="compositionally biased region" description="Polar residues" evidence="4">
    <location>
        <begin position="36"/>
        <end position="46"/>
    </location>
</feature>
<dbReference type="PROSITE" id="PS51683">
    <property type="entry name" value="SAM_OMT_II"/>
    <property type="match status" value="1"/>
</dbReference>
<keyword evidence="7" id="KW-1185">Reference proteome</keyword>
<dbReference type="Gene3D" id="3.40.50.150">
    <property type="entry name" value="Vaccinia Virus protein VP39"/>
    <property type="match status" value="1"/>
</dbReference>
<evidence type="ECO:0000256" key="4">
    <source>
        <dbReference type="SAM" id="MobiDB-lite"/>
    </source>
</evidence>
<dbReference type="InterPro" id="IPR029063">
    <property type="entry name" value="SAM-dependent_MTases_sf"/>
</dbReference>
<protein>
    <recommendedName>
        <fullName evidence="5">O-methyltransferase C-terminal domain-containing protein</fullName>
    </recommendedName>
</protein>
<evidence type="ECO:0000256" key="2">
    <source>
        <dbReference type="ARBA" id="ARBA00022679"/>
    </source>
</evidence>
<gene>
    <name evidence="6" type="ORF">N0V84_006843</name>
</gene>
<organism evidence="6 7">
    <name type="scientific">Fusarium piperis</name>
    <dbReference type="NCBI Taxonomy" id="1435070"/>
    <lineage>
        <taxon>Eukaryota</taxon>
        <taxon>Fungi</taxon>
        <taxon>Dikarya</taxon>
        <taxon>Ascomycota</taxon>
        <taxon>Pezizomycotina</taxon>
        <taxon>Sordariomycetes</taxon>
        <taxon>Hypocreomycetidae</taxon>
        <taxon>Hypocreales</taxon>
        <taxon>Nectriaceae</taxon>
        <taxon>Fusarium</taxon>
        <taxon>Fusarium solani species complex</taxon>
    </lineage>
</organism>
<dbReference type="EMBL" id="JAPEUR010000141">
    <property type="protein sequence ID" value="KAJ4318420.1"/>
    <property type="molecule type" value="Genomic_DNA"/>
</dbReference>
<evidence type="ECO:0000313" key="6">
    <source>
        <dbReference type="EMBL" id="KAJ4318420.1"/>
    </source>
</evidence>
<accession>A0A9W8WB93</accession>
<proteinExistence type="predicted"/>
<dbReference type="PANTHER" id="PTHR43712">
    <property type="entry name" value="PUTATIVE (AFU_ORTHOLOGUE AFUA_4G14580)-RELATED"/>
    <property type="match status" value="1"/>
</dbReference>
<comment type="caution">
    <text evidence="6">The sequence shown here is derived from an EMBL/GenBank/DDBJ whole genome shotgun (WGS) entry which is preliminary data.</text>
</comment>
<dbReference type="PANTHER" id="PTHR43712:SF17">
    <property type="entry name" value="O-METHYLTRANSFERASE"/>
    <property type="match status" value="1"/>
</dbReference>
<keyword evidence="1" id="KW-0489">Methyltransferase</keyword>
<dbReference type="AlphaFoldDB" id="A0A9W8WB93"/>
<dbReference type="InterPro" id="IPR016461">
    <property type="entry name" value="COMT-like"/>
</dbReference>
<dbReference type="InterPro" id="IPR001077">
    <property type="entry name" value="COMT_C"/>
</dbReference>
<dbReference type="Proteomes" id="UP001140502">
    <property type="component" value="Unassembled WGS sequence"/>
</dbReference>
<keyword evidence="3" id="KW-0949">S-adenosyl-L-methionine</keyword>